<dbReference type="PROSITE" id="PS00463">
    <property type="entry name" value="ZN2_CY6_FUNGAL_1"/>
    <property type="match status" value="1"/>
</dbReference>
<dbReference type="AlphaFoldDB" id="A0AAD4PZD7"/>
<dbReference type="InterPro" id="IPR052202">
    <property type="entry name" value="Yeast_MetPath_Reg"/>
</dbReference>
<evidence type="ECO:0000256" key="6">
    <source>
        <dbReference type="ARBA" id="ARBA00023163"/>
    </source>
</evidence>
<gene>
    <name evidence="10" type="ORF">BGW36DRAFT_382970</name>
</gene>
<keyword evidence="5" id="KW-0238">DNA-binding</keyword>
<evidence type="ECO:0000256" key="7">
    <source>
        <dbReference type="ARBA" id="ARBA00023242"/>
    </source>
</evidence>
<comment type="subcellular location">
    <subcellularLocation>
        <location evidence="1">Nucleus</location>
    </subcellularLocation>
</comment>
<evidence type="ECO:0000256" key="3">
    <source>
        <dbReference type="ARBA" id="ARBA00022833"/>
    </source>
</evidence>
<dbReference type="SMART" id="SM00066">
    <property type="entry name" value="GAL4"/>
    <property type="match status" value="1"/>
</dbReference>
<dbReference type="InterPro" id="IPR001138">
    <property type="entry name" value="Zn2Cys6_DnaBD"/>
</dbReference>
<keyword evidence="7" id="KW-0539">Nucleus</keyword>
<dbReference type="GO" id="GO:0045944">
    <property type="term" value="P:positive regulation of transcription by RNA polymerase II"/>
    <property type="evidence" value="ECO:0007669"/>
    <property type="project" value="TreeGrafter"/>
</dbReference>
<keyword evidence="4" id="KW-0805">Transcription regulation</keyword>
<proteinExistence type="predicted"/>
<dbReference type="PANTHER" id="PTHR47782">
    <property type="entry name" value="ZN(II)2CYS6 TRANSCRIPTION FACTOR (EUROFUNG)-RELATED"/>
    <property type="match status" value="1"/>
</dbReference>
<dbReference type="GO" id="GO:0005634">
    <property type="term" value="C:nucleus"/>
    <property type="evidence" value="ECO:0007669"/>
    <property type="project" value="UniProtKB-SubCell"/>
</dbReference>
<protein>
    <recommendedName>
        <fullName evidence="9">Zn(2)-C6 fungal-type domain-containing protein</fullName>
    </recommendedName>
</protein>
<dbReference type="Pfam" id="PF00172">
    <property type="entry name" value="Zn_clus"/>
    <property type="match status" value="1"/>
</dbReference>
<feature type="domain" description="Zn(2)-C6 fungal-type" evidence="9">
    <location>
        <begin position="11"/>
        <end position="41"/>
    </location>
</feature>
<keyword evidence="3" id="KW-0862">Zinc</keyword>
<evidence type="ECO:0000256" key="2">
    <source>
        <dbReference type="ARBA" id="ARBA00022723"/>
    </source>
</evidence>
<keyword evidence="6" id="KW-0804">Transcription</keyword>
<dbReference type="SUPFAM" id="SSF57701">
    <property type="entry name" value="Zn2/Cys6 DNA-binding domain"/>
    <property type="match status" value="1"/>
</dbReference>
<name>A0AAD4PZD7_9EURO</name>
<evidence type="ECO:0000259" key="9">
    <source>
        <dbReference type="PROSITE" id="PS50048"/>
    </source>
</evidence>
<evidence type="ECO:0000256" key="8">
    <source>
        <dbReference type="SAM" id="MobiDB-lite"/>
    </source>
</evidence>
<dbReference type="CDD" id="cd00067">
    <property type="entry name" value="GAL4"/>
    <property type="match status" value="1"/>
</dbReference>
<evidence type="ECO:0000313" key="10">
    <source>
        <dbReference type="EMBL" id="KAH8695579.1"/>
    </source>
</evidence>
<dbReference type="GO" id="GO:0043565">
    <property type="term" value="F:sequence-specific DNA binding"/>
    <property type="evidence" value="ECO:0007669"/>
    <property type="project" value="TreeGrafter"/>
</dbReference>
<dbReference type="PROSITE" id="PS50048">
    <property type="entry name" value="ZN2_CY6_FUNGAL_2"/>
    <property type="match status" value="1"/>
</dbReference>
<dbReference type="GO" id="GO:0008270">
    <property type="term" value="F:zinc ion binding"/>
    <property type="evidence" value="ECO:0007669"/>
    <property type="project" value="InterPro"/>
</dbReference>
<evidence type="ECO:0000256" key="4">
    <source>
        <dbReference type="ARBA" id="ARBA00023015"/>
    </source>
</evidence>
<reference evidence="10" key="1">
    <citation type="submission" date="2021-12" db="EMBL/GenBank/DDBJ databases">
        <title>Convergent genome expansion in fungi linked to evolution of root-endophyte symbiosis.</title>
        <authorList>
            <consortium name="DOE Joint Genome Institute"/>
            <person name="Ke Y.-H."/>
            <person name="Bonito G."/>
            <person name="Liao H.-L."/>
            <person name="Looney B."/>
            <person name="Rojas-Flechas A."/>
            <person name="Nash J."/>
            <person name="Hameed K."/>
            <person name="Schadt C."/>
            <person name="Martin F."/>
            <person name="Crous P.W."/>
            <person name="Miettinen O."/>
            <person name="Magnuson J.K."/>
            <person name="Labbe J."/>
            <person name="Jacobson D."/>
            <person name="Doktycz M.J."/>
            <person name="Veneault-Fourrey C."/>
            <person name="Kuo A."/>
            <person name="Mondo S."/>
            <person name="Calhoun S."/>
            <person name="Riley R."/>
            <person name="Ohm R."/>
            <person name="LaButti K."/>
            <person name="Andreopoulos B."/>
            <person name="Pangilinan J."/>
            <person name="Nolan M."/>
            <person name="Tritt A."/>
            <person name="Clum A."/>
            <person name="Lipzen A."/>
            <person name="Daum C."/>
            <person name="Barry K."/>
            <person name="Grigoriev I.V."/>
            <person name="Vilgalys R."/>
        </authorList>
    </citation>
    <scope>NUCLEOTIDE SEQUENCE</scope>
    <source>
        <strain evidence="10">PMI_201</strain>
    </source>
</reference>
<dbReference type="CDD" id="cd12148">
    <property type="entry name" value="fungal_TF_MHR"/>
    <property type="match status" value="1"/>
</dbReference>
<dbReference type="Proteomes" id="UP001201262">
    <property type="component" value="Unassembled WGS sequence"/>
</dbReference>
<evidence type="ECO:0000256" key="1">
    <source>
        <dbReference type="ARBA" id="ARBA00004123"/>
    </source>
</evidence>
<feature type="region of interest" description="Disordered" evidence="8">
    <location>
        <begin position="479"/>
        <end position="514"/>
    </location>
</feature>
<organism evidence="10 11">
    <name type="scientific">Talaromyces proteolyticus</name>
    <dbReference type="NCBI Taxonomy" id="1131652"/>
    <lineage>
        <taxon>Eukaryota</taxon>
        <taxon>Fungi</taxon>
        <taxon>Dikarya</taxon>
        <taxon>Ascomycota</taxon>
        <taxon>Pezizomycotina</taxon>
        <taxon>Eurotiomycetes</taxon>
        <taxon>Eurotiomycetidae</taxon>
        <taxon>Eurotiales</taxon>
        <taxon>Trichocomaceae</taxon>
        <taxon>Talaromyces</taxon>
        <taxon>Talaromyces sect. Bacilispori</taxon>
    </lineage>
</organism>
<dbReference type="GeneID" id="70246896"/>
<keyword evidence="2" id="KW-0479">Metal-binding</keyword>
<sequence length="609" mass="69962">MSAARVYEIPVCTRCHSKKIRCDPGRPRCSPCARAGTACEYVLSPGSSVCSSREHICDLESRLHMLEIDLALSQLAQKHAPSASSGSTLKLTTVVKLIRNYFCYSQFPYPILIEDEFIKQVDQIRSNHGDLYANADTIPDKVFFMINMAMSISLLSLIGRTPRADSLAEYAYTRAMNRLGRILVAPKDDETVQCVLLLVLYSMRHDTDLVSPGCMSEMAIQICLNLGFHSEGHSSESRRWLYLTAWSMDQCFKAVSVNPDNQVYAQFHADGHYGRKLMHYIQLQKIIQKIRSELYISGIFQREIKDSHKDPTQFIVNTTQQLEEWKLQTQHLDAMEPYTASWWHLWYLTAELHLSRPFLKHPTRDLIQLQRCYSVSTAIIDISFTQIYIRSHFLATYSWNDAHNIILAGATLLYIVYISKEMLEKDMPFIRRRITQWNAVVKRIFEHWPRVARAQMLLQCLATHTLQRFLPRGTGALLEEERQRPSKRSRMMSSSQLDCQRSVSASPEEERSSDLPIPVAKVRSIISQDKLNTQNTASSGFANEEEVLLPSQSFISENTLWILSIILGINSSENLYEGYMAQSSDGTDDYHILMRLLDELHLRMNLVLW</sequence>
<dbReference type="RefSeq" id="XP_046070721.1">
    <property type="nucleotide sequence ID" value="XM_046216609.1"/>
</dbReference>
<dbReference type="EMBL" id="JAJTJA010000008">
    <property type="protein sequence ID" value="KAH8695579.1"/>
    <property type="molecule type" value="Genomic_DNA"/>
</dbReference>
<dbReference type="Gene3D" id="4.10.240.10">
    <property type="entry name" value="Zn(2)-C6 fungal-type DNA-binding domain"/>
    <property type="match status" value="1"/>
</dbReference>
<evidence type="ECO:0000256" key="5">
    <source>
        <dbReference type="ARBA" id="ARBA00023125"/>
    </source>
</evidence>
<accession>A0AAD4PZD7</accession>
<dbReference type="GO" id="GO:0000981">
    <property type="term" value="F:DNA-binding transcription factor activity, RNA polymerase II-specific"/>
    <property type="evidence" value="ECO:0007669"/>
    <property type="project" value="InterPro"/>
</dbReference>
<keyword evidence="11" id="KW-1185">Reference proteome</keyword>
<dbReference type="InterPro" id="IPR036864">
    <property type="entry name" value="Zn2-C6_fun-type_DNA-bd_sf"/>
</dbReference>
<evidence type="ECO:0000313" key="11">
    <source>
        <dbReference type="Proteomes" id="UP001201262"/>
    </source>
</evidence>
<dbReference type="PANTHER" id="PTHR47782:SF12">
    <property type="entry name" value="ZN(II)2CYS6 TRANSCRIPTION FACTOR (EUROFUNG)"/>
    <property type="match status" value="1"/>
</dbReference>
<comment type="caution">
    <text evidence="10">The sequence shown here is derived from an EMBL/GenBank/DDBJ whole genome shotgun (WGS) entry which is preliminary data.</text>
</comment>